<proteinExistence type="inferred from homology"/>
<feature type="region of interest" description="Disordered" evidence="7">
    <location>
        <begin position="728"/>
        <end position="772"/>
    </location>
</feature>
<comment type="similarity">
    <text evidence="3">Belongs to the INCENP family.</text>
</comment>
<feature type="compositionally biased region" description="Basic residues" evidence="7">
    <location>
        <begin position="1221"/>
        <end position="1233"/>
    </location>
</feature>
<feature type="region of interest" description="Disordered" evidence="7">
    <location>
        <begin position="491"/>
        <end position="529"/>
    </location>
</feature>
<dbReference type="PANTHER" id="PTHR13738:SF40">
    <property type="entry name" value="INNER CENTROMERE PROTEIN ARK-BINDING DOMAIN-CONTAINING PROTEIN"/>
    <property type="match status" value="1"/>
</dbReference>
<dbReference type="Proteomes" id="UP000823388">
    <property type="component" value="Chromosome 2K"/>
</dbReference>
<feature type="compositionally biased region" description="Basic and acidic residues" evidence="7">
    <location>
        <begin position="1360"/>
        <end position="1385"/>
    </location>
</feature>
<evidence type="ECO:0000256" key="1">
    <source>
        <dbReference type="ARBA" id="ARBA00004123"/>
    </source>
</evidence>
<feature type="region of interest" description="Disordered" evidence="7">
    <location>
        <begin position="463"/>
        <end position="482"/>
    </location>
</feature>
<feature type="region of interest" description="Disordered" evidence="7">
    <location>
        <begin position="804"/>
        <end position="850"/>
    </location>
</feature>
<feature type="domain" description="Inner centromere protein ARK-binding" evidence="8">
    <location>
        <begin position="1461"/>
        <end position="1519"/>
    </location>
</feature>
<evidence type="ECO:0000256" key="6">
    <source>
        <dbReference type="ARBA" id="ARBA00023242"/>
    </source>
</evidence>
<evidence type="ECO:0000259" key="8">
    <source>
        <dbReference type="Pfam" id="PF03941"/>
    </source>
</evidence>
<feature type="region of interest" description="Disordered" evidence="7">
    <location>
        <begin position="1295"/>
        <end position="1390"/>
    </location>
</feature>
<evidence type="ECO:0000256" key="2">
    <source>
        <dbReference type="ARBA" id="ARBA00004186"/>
    </source>
</evidence>
<feature type="compositionally biased region" description="Polar residues" evidence="7">
    <location>
        <begin position="430"/>
        <end position="441"/>
    </location>
</feature>
<gene>
    <name evidence="9" type="ORF">PVAP13_2KG404200</name>
</gene>
<feature type="region of interest" description="Disordered" evidence="7">
    <location>
        <begin position="1221"/>
        <end position="1253"/>
    </location>
</feature>
<accession>A0A8T0WLT1</accession>
<dbReference type="GO" id="GO:0005634">
    <property type="term" value="C:nucleus"/>
    <property type="evidence" value="ECO:0007669"/>
    <property type="project" value="UniProtKB-SubCell"/>
</dbReference>
<feature type="region of interest" description="Disordered" evidence="7">
    <location>
        <begin position="422"/>
        <end position="441"/>
    </location>
</feature>
<comment type="subcellular location">
    <subcellularLocation>
        <location evidence="2">Cytoplasm</location>
        <location evidence="2">Cytoskeleton</location>
        <location evidence="2">Spindle</location>
    </subcellularLocation>
    <subcellularLocation>
        <location evidence="1">Nucleus</location>
    </subcellularLocation>
</comment>
<keyword evidence="5" id="KW-0206">Cytoskeleton</keyword>
<organism evidence="9 10">
    <name type="scientific">Panicum virgatum</name>
    <name type="common">Blackwell switchgrass</name>
    <dbReference type="NCBI Taxonomy" id="38727"/>
    <lineage>
        <taxon>Eukaryota</taxon>
        <taxon>Viridiplantae</taxon>
        <taxon>Streptophyta</taxon>
        <taxon>Embryophyta</taxon>
        <taxon>Tracheophyta</taxon>
        <taxon>Spermatophyta</taxon>
        <taxon>Magnoliopsida</taxon>
        <taxon>Liliopsida</taxon>
        <taxon>Poales</taxon>
        <taxon>Poaceae</taxon>
        <taxon>PACMAD clade</taxon>
        <taxon>Panicoideae</taxon>
        <taxon>Panicodae</taxon>
        <taxon>Paniceae</taxon>
        <taxon>Panicinae</taxon>
        <taxon>Panicum</taxon>
        <taxon>Panicum sect. Hiantes</taxon>
    </lineage>
</organism>
<evidence type="ECO:0000256" key="3">
    <source>
        <dbReference type="ARBA" id="ARBA00010042"/>
    </source>
</evidence>
<feature type="compositionally biased region" description="Polar residues" evidence="7">
    <location>
        <begin position="639"/>
        <end position="648"/>
    </location>
</feature>
<feature type="region of interest" description="Disordered" evidence="7">
    <location>
        <begin position="140"/>
        <end position="165"/>
    </location>
</feature>
<evidence type="ECO:0000256" key="7">
    <source>
        <dbReference type="SAM" id="MobiDB-lite"/>
    </source>
</evidence>
<dbReference type="PANTHER" id="PTHR13738">
    <property type="entry name" value="TROPONIN I"/>
    <property type="match status" value="1"/>
</dbReference>
<feature type="compositionally biased region" description="Polar residues" evidence="7">
    <location>
        <begin position="465"/>
        <end position="482"/>
    </location>
</feature>
<keyword evidence="6" id="KW-0539">Nucleus</keyword>
<keyword evidence="10" id="KW-1185">Reference proteome</keyword>
<feature type="compositionally biased region" description="Polar residues" evidence="7">
    <location>
        <begin position="1243"/>
        <end position="1253"/>
    </location>
</feature>
<sequence length="1530" mass="168267">MEHLFMQAFERGDWLAAQVQQQVDSYSQSLACRLLAAGHRPPEWLLPSATLSQELNGKPIVLTGRHITTPAVNRTVFLPQAVPSTLSGNSEVPNECAYPDTNCTVLDTSQLEEEQQDHASLNQNISETCTAAKMFSRIQRSRSRQRHIEDRLHGKDQAAKSGSLDDMYKSNLGTLGSNTVNGSSSSISCDDVANNAETTSSAPGQGSGFCAIQGRSIDSKCNDNLENEEVQSDGFPPQIVERNIICSNSDIGVSNKPSVRDSLSVPLPDLSKPSVTDSVRHRVPETHMLVEPKKLQFDGVESVCMNDTTEQTGQQQQSGVKTDHLDIAGRIPSSENPSFTSSQGPHSMGRWGHLNPDVAPVEHHYKYALECGHPEPNGMHSPNKKPSLTCPAEALNFIGEPLLQKDSGHVPEANSLGRACPTVSRPLEMDTSNSDETNCSQRPCSVVNPLLTDDTLKAIEDTEKVPSSNSQFSHPYSGPLQQSTKIADSRFGAHASAGTSPNSLLEEDGHGQLSNLPINDTNSRCRSPQGRSALSLELLPPQNFSSNDVCRSSLSSYRMQSNEKYSDGCAAVNNFGSADNELSQEPYLSVGPSLELNGSIPDAETPLGHPPLDMENEMLKANPVSDSVNCYSGKLVDDAQTSKSNGGSADNRKNESVVLKVMPSNSGKLGDDAQTSKSYGGSADNRKNESVVLKVMPSNSSKGTREMHETERNSVVLSEKCNEFLRQGKEQETPHAEDDVQINADRGSAQKRSVADGVQINGGTSSKRKRIECQDIGLPSSYDMKPLSPNHQDVIGSHVVTAENFSGESQPSGHYFLRSSRSGESMPLKSETKNDTMSCKMSGASDVQKNRNSIPELRNRSILFKVALCKSSSAKASSPLFGCGISSKIAVEEMDLQNDQSQLQNILDVATTPLPTSCNIALDNMELCMQEENPYLQGEDLSISSYGSEQHGKQASAPIVLAHEKLSYGSGIEVDRKLRSEDLTGCLLSDSFIPRQKDDELVDCNDTMPQFERYEMNTLSGMHQLLATMSGKAAYWSSSDDEKQHNESIDGRITDIFGSCGLGHNGSFFSSDVVASCSSNDSDKHERSENQLTPAVEKYSLGKLSGKNGSVSEHMGSIPELSCFRIDEDSDIAEENEYQDIIPRSVGTQTQRQSGRKVFQDITGLCQNTGNSAICSIRIMDTSDTDFTTETCSGELNHHPGLRNDGDNKKPKESYASLVKKGGKISHSLRNRLSKTEARHMSETNTGKHSKPSNIVANVASFIPLVKQKVQNTAACGKKDVRVKALEAAEAAKRLEEKKQNEREKRKAAAKLEREKLKQEKDLKQKQEEEQKKKRDADVATRKRQRDEEGRKEKERKRKCVEEARKQQKQPMERRHANSEKDSHPKAFSLQDNKELQKNLAESVKNQVKPNEMTSLGEKATKINNEKVVAANERPASFGSQSQENIPQNLEESYMMTPYKDSDDDDDDDFELKEASRRRRKLIPSWAWGENLEKILLSNYALDHRKIFSRKCSSNLSEICPVHIPQRGFR</sequence>
<feature type="compositionally biased region" description="Polar residues" evidence="7">
    <location>
        <begin position="512"/>
        <end position="529"/>
    </location>
</feature>
<evidence type="ECO:0000256" key="5">
    <source>
        <dbReference type="ARBA" id="ARBA00023212"/>
    </source>
</evidence>
<dbReference type="EMBL" id="CM029039">
    <property type="protein sequence ID" value="KAG2644089.1"/>
    <property type="molecule type" value="Genomic_DNA"/>
</dbReference>
<comment type="caution">
    <text evidence="9">The sequence shown here is derived from an EMBL/GenBank/DDBJ whole genome shotgun (WGS) entry which is preliminary data.</text>
</comment>
<feature type="region of interest" description="Disordered" evidence="7">
    <location>
        <begin position="638"/>
        <end position="657"/>
    </location>
</feature>
<evidence type="ECO:0000256" key="4">
    <source>
        <dbReference type="ARBA" id="ARBA00022490"/>
    </source>
</evidence>
<dbReference type="InterPro" id="IPR005635">
    <property type="entry name" value="Inner_centromere_prot_ARK-bd"/>
</dbReference>
<feature type="compositionally biased region" description="Polar residues" evidence="7">
    <location>
        <begin position="663"/>
        <end position="679"/>
    </location>
</feature>
<feature type="compositionally biased region" description="Basic and acidic residues" evidence="7">
    <location>
        <begin position="1295"/>
        <end position="1353"/>
    </location>
</feature>
<evidence type="ECO:0000313" key="9">
    <source>
        <dbReference type="EMBL" id="KAG2644089.1"/>
    </source>
</evidence>
<reference evidence="9" key="1">
    <citation type="submission" date="2020-05" db="EMBL/GenBank/DDBJ databases">
        <title>WGS assembly of Panicum virgatum.</title>
        <authorList>
            <person name="Lovell J.T."/>
            <person name="Jenkins J."/>
            <person name="Shu S."/>
            <person name="Juenger T.E."/>
            <person name="Schmutz J."/>
        </authorList>
    </citation>
    <scope>NUCLEOTIDE SEQUENCE</scope>
    <source>
        <strain evidence="9">AP13</strain>
    </source>
</reference>
<feature type="compositionally biased region" description="Polar residues" evidence="7">
    <location>
        <begin position="835"/>
        <end position="850"/>
    </location>
</feature>
<feature type="region of interest" description="Disordered" evidence="7">
    <location>
        <begin position="662"/>
        <end position="690"/>
    </location>
</feature>
<dbReference type="InterPro" id="IPR050875">
    <property type="entry name" value="Troponin_I"/>
</dbReference>
<feature type="compositionally biased region" description="Basic and acidic residues" evidence="7">
    <location>
        <begin position="728"/>
        <end position="738"/>
    </location>
</feature>
<evidence type="ECO:0000313" key="10">
    <source>
        <dbReference type="Proteomes" id="UP000823388"/>
    </source>
</evidence>
<name>A0A8T0WLT1_PANVG</name>
<dbReference type="GO" id="GO:0005819">
    <property type="term" value="C:spindle"/>
    <property type="evidence" value="ECO:0007669"/>
    <property type="project" value="UniProtKB-SubCell"/>
</dbReference>
<dbReference type="OrthoDB" id="681218at2759"/>
<feature type="compositionally biased region" description="Basic and acidic residues" evidence="7">
    <location>
        <begin position="146"/>
        <end position="158"/>
    </location>
</feature>
<keyword evidence="4" id="KW-0963">Cytoplasm</keyword>
<dbReference type="Pfam" id="PF03941">
    <property type="entry name" value="INCENP_ARK-bind"/>
    <property type="match status" value="1"/>
</dbReference>
<protein>
    <recommendedName>
        <fullName evidence="8">Inner centromere protein ARK-binding domain-containing protein</fullName>
    </recommendedName>
</protein>